<dbReference type="EMBL" id="CP025759">
    <property type="protein sequence ID" value="KGB77492.1"/>
    <property type="molecule type" value="Genomic_DNA"/>
</dbReference>
<dbReference type="HOGENOM" id="CLU_2670993_0_0_1"/>
<evidence type="ECO:0000313" key="2">
    <source>
        <dbReference type="EMBL" id="KGB77492.1"/>
    </source>
</evidence>
<reference evidence="2 3" key="1">
    <citation type="journal article" date="2011" name="MBio">
        <title>Genome variation in Cryptococcus gattii, an emerging pathogen of immunocompetent hosts.</title>
        <authorList>
            <person name="D'Souza C.A."/>
            <person name="Kronstad J.W."/>
            <person name="Taylor G."/>
            <person name="Warren R."/>
            <person name="Yuen M."/>
            <person name="Hu G."/>
            <person name="Jung W.H."/>
            <person name="Sham A."/>
            <person name="Kidd S.E."/>
            <person name="Tangen K."/>
            <person name="Lee N."/>
            <person name="Zeilmaker T."/>
            <person name="Sawkins J."/>
            <person name="McVicker G."/>
            <person name="Shah S."/>
            <person name="Gnerre S."/>
            <person name="Griggs A."/>
            <person name="Zeng Q."/>
            <person name="Bartlett K."/>
            <person name="Li W."/>
            <person name="Wang X."/>
            <person name="Heitman J."/>
            <person name="Stajich J.E."/>
            <person name="Fraser J.A."/>
            <person name="Meyer W."/>
            <person name="Carter D."/>
            <person name="Schein J."/>
            <person name="Krzywinski M."/>
            <person name="Kwon-Chung K.J."/>
            <person name="Varma A."/>
            <person name="Wang J."/>
            <person name="Brunham R."/>
            <person name="Fyfe M."/>
            <person name="Ouellette B.F."/>
            <person name="Siddiqui A."/>
            <person name="Marra M."/>
            <person name="Jones S."/>
            <person name="Holt R."/>
            <person name="Birren B.W."/>
            <person name="Galagan J.E."/>
            <person name="Cuomo C.A."/>
        </authorList>
    </citation>
    <scope>NUCLEOTIDE SEQUENCE [LARGE SCALE GENOMIC DNA]</scope>
    <source>
        <strain evidence="2 3">R265</strain>
    </source>
</reference>
<proteinExistence type="predicted"/>
<dbReference type="VEuPathDB" id="FungiDB:CNBG_3330"/>
<reference evidence="2 3" key="2">
    <citation type="journal article" date="2018" name="Proc. Natl. Acad. Sci.">
        <title>RNAi is a critical determinant of centromere evolution in closely related fungi.</title>
        <authorList>
            <person name="Yadav V."/>
            <person name="Sun S."/>
            <person name="Billmyre R.B."/>
            <person name="Thimmappa B.C."/>
            <person name="Shea T."/>
            <person name="Lintner R."/>
            <person name="Bakkeren G."/>
            <person name="Cuomo C.A."/>
            <person name="Heitman J."/>
            <person name="Sanyal K."/>
        </authorList>
    </citation>
    <scope>NUCLEOTIDE SEQUENCE [LARGE SCALE GENOMIC DNA]</scope>
    <source>
        <strain evidence="2 3">R265</strain>
    </source>
</reference>
<evidence type="ECO:0000313" key="3">
    <source>
        <dbReference type="Proteomes" id="UP000029445"/>
    </source>
</evidence>
<feature type="compositionally biased region" description="Polar residues" evidence="1">
    <location>
        <begin position="32"/>
        <end position="45"/>
    </location>
</feature>
<dbReference type="OMA" id="YKAWGSK"/>
<dbReference type="GeneID" id="88179621"/>
<dbReference type="AlphaFoldDB" id="A0A095CAR4"/>
<dbReference type="Proteomes" id="UP000029445">
    <property type="component" value="Chromosome 1"/>
</dbReference>
<sequence length="75" mass="8402">MTSIAQPIDFSSRRSYSSTASPSSSPSRSNSYDLFSSPKTGTSPGQHPCPHLSEFVQSLYKAWSSKTDTQERRRW</sequence>
<gene>
    <name evidence="2" type="ORF">CNBG_3330</name>
</gene>
<organism evidence="2 3">
    <name type="scientific">Cryptococcus deuterogattii (strain R265)</name>
    <name type="common">Cryptococcus gattii VGII (strain R265)</name>
    <dbReference type="NCBI Taxonomy" id="294750"/>
    <lineage>
        <taxon>Eukaryota</taxon>
        <taxon>Fungi</taxon>
        <taxon>Dikarya</taxon>
        <taxon>Basidiomycota</taxon>
        <taxon>Agaricomycotina</taxon>
        <taxon>Tremellomycetes</taxon>
        <taxon>Tremellales</taxon>
        <taxon>Cryptococcaceae</taxon>
        <taxon>Cryptococcus</taxon>
        <taxon>Cryptococcus gattii species complex</taxon>
    </lineage>
</organism>
<dbReference type="OrthoDB" id="2576014at2759"/>
<protein>
    <submittedName>
        <fullName evidence="2">Uncharacterized protein</fullName>
    </submittedName>
</protein>
<name>A0A095CAR4_CRYD2</name>
<evidence type="ECO:0000256" key="1">
    <source>
        <dbReference type="SAM" id="MobiDB-lite"/>
    </source>
</evidence>
<accession>A0A095CAR4</accession>
<dbReference type="RefSeq" id="XP_062883301.1">
    <property type="nucleotide sequence ID" value="XM_063027346.1"/>
</dbReference>
<dbReference type="KEGG" id="cdeu:CNBG_3330"/>
<feature type="compositionally biased region" description="Low complexity" evidence="1">
    <location>
        <begin position="13"/>
        <end position="31"/>
    </location>
</feature>
<keyword evidence="3" id="KW-1185">Reference proteome</keyword>
<feature type="region of interest" description="Disordered" evidence="1">
    <location>
        <begin position="1"/>
        <end position="50"/>
    </location>
</feature>